<dbReference type="InterPro" id="IPR052020">
    <property type="entry name" value="Cyclic_di-GMP/3'3'-cGAMP_PDE"/>
</dbReference>
<dbReference type="PROSITE" id="PS51832">
    <property type="entry name" value="HD_GYP"/>
    <property type="match status" value="1"/>
</dbReference>
<proteinExistence type="predicted"/>
<dbReference type="CDD" id="cd00077">
    <property type="entry name" value="HDc"/>
    <property type="match status" value="1"/>
</dbReference>
<dbReference type="AlphaFoldDB" id="A0A5K8AGT4"/>
<evidence type="ECO:0000256" key="1">
    <source>
        <dbReference type="PROSITE-ProRule" id="PRU00169"/>
    </source>
</evidence>
<gene>
    <name evidence="4" type="ORF">DSCOOX_42440</name>
</gene>
<dbReference type="EMBL" id="AP021879">
    <property type="protein sequence ID" value="BBO91064.1"/>
    <property type="molecule type" value="Genomic_DNA"/>
</dbReference>
<dbReference type="GO" id="GO:0000160">
    <property type="term" value="P:phosphorelay signal transduction system"/>
    <property type="evidence" value="ECO:0007669"/>
    <property type="project" value="InterPro"/>
</dbReference>
<dbReference type="Gene3D" id="3.40.50.2300">
    <property type="match status" value="1"/>
</dbReference>
<dbReference type="InterPro" id="IPR003607">
    <property type="entry name" value="HD/PDEase_dom"/>
</dbReference>
<evidence type="ECO:0000313" key="5">
    <source>
        <dbReference type="Proteomes" id="UP000422108"/>
    </source>
</evidence>
<dbReference type="SUPFAM" id="SSF52172">
    <property type="entry name" value="CheY-like"/>
    <property type="match status" value="1"/>
</dbReference>
<dbReference type="PROSITE" id="PS50110">
    <property type="entry name" value="RESPONSE_REGULATORY"/>
    <property type="match status" value="1"/>
</dbReference>
<evidence type="ECO:0000259" key="3">
    <source>
        <dbReference type="PROSITE" id="PS51832"/>
    </source>
</evidence>
<feature type="modified residue" description="4-aspartylphosphate" evidence="1">
    <location>
        <position position="54"/>
    </location>
</feature>
<dbReference type="SMART" id="SM00471">
    <property type="entry name" value="HDc"/>
    <property type="match status" value="1"/>
</dbReference>
<dbReference type="SMART" id="SM00448">
    <property type="entry name" value="REC"/>
    <property type="match status" value="1"/>
</dbReference>
<dbReference type="RefSeq" id="WP_155312039.1">
    <property type="nucleotide sequence ID" value="NZ_AP021879.1"/>
</dbReference>
<feature type="domain" description="Response regulatory" evidence="2">
    <location>
        <begin position="5"/>
        <end position="121"/>
    </location>
</feature>
<accession>A0A5K8AGT4</accession>
<sequence>MDPETIMIVDDTPANLQILSALLRKKGYGVAAFPRGKMALAAAQRKRPNLILLDINMPEMNGFEVCEVFKATPGLKDIPIVFISAISDTEDKVRAFNIGGVDYITKPFQMEEVYARVDTHLQLHRAREVMRQFNAQLKTRVAEQIEEINRSQLAMIFAMAKLSHTRDDDTGLHLERVQHLCRLLATALSKTDAFADTITAEYIECIFHASPLHDLGKVGIVDSILLKPGPLTPDEFEIMKTHTTIGADTLASVYEQYPNNPFVQMGIDIARFHHEKWDGSGYPDGLVGSAIPLSARIMSLVDVYEALRARRPYKSPFNHDKSRTIIMEGHGIHFDPQVVDGFSRIDAEFDAVYSSMTDG</sequence>
<feature type="domain" description="HD-GYP" evidence="3">
    <location>
        <begin position="148"/>
        <end position="358"/>
    </location>
</feature>
<dbReference type="InterPro" id="IPR011006">
    <property type="entry name" value="CheY-like_superfamily"/>
</dbReference>
<dbReference type="PANTHER" id="PTHR45228:SF5">
    <property type="entry name" value="CYCLIC DI-GMP PHOSPHODIESTERASE VC_1348-RELATED"/>
    <property type="match status" value="1"/>
</dbReference>
<evidence type="ECO:0000259" key="2">
    <source>
        <dbReference type="PROSITE" id="PS50110"/>
    </source>
</evidence>
<protein>
    <submittedName>
        <fullName evidence="4">Two-component system response regulator</fullName>
    </submittedName>
</protein>
<dbReference type="Gene3D" id="1.10.3210.10">
    <property type="entry name" value="Hypothetical protein af1432"/>
    <property type="match status" value="1"/>
</dbReference>
<dbReference type="CDD" id="cd19920">
    <property type="entry name" value="REC_PA4781-like"/>
    <property type="match status" value="1"/>
</dbReference>
<dbReference type="Pfam" id="PF13487">
    <property type="entry name" value="HD_5"/>
    <property type="match status" value="1"/>
</dbReference>
<keyword evidence="1" id="KW-0597">Phosphoprotein</keyword>
<reference evidence="4 5" key="1">
    <citation type="submission" date="2019-11" db="EMBL/GenBank/DDBJ databases">
        <title>Comparative genomics of hydrocarbon-degrading Desulfosarcina strains.</title>
        <authorList>
            <person name="Watanabe M."/>
            <person name="Kojima H."/>
            <person name="Fukui M."/>
        </authorList>
    </citation>
    <scope>NUCLEOTIDE SEQUENCE [LARGE SCALE GENOMIC DNA]</scope>
    <source>
        <strain evidence="5">oXyS1</strain>
    </source>
</reference>
<dbReference type="Proteomes" id="UP000422108">
    <property type="component" value="Chromosome"/>
</dbReference>
<dbReference type="InterPro" id="IPR037522">
    <property type="entry name" value="HD_GYP_dom"/>
</dbReference>
<dbReference type="SUPFAM" id="SSF109604">
    <property type="entry name" value="HD-domain/PDEase-like"/>
    <property type="match status" value="1"/>
</dbReference>
<keyword evidence="5" id="KW-1185">Reference proteome</keyword>
<dbReference type="InterPro" id="IPR001789">
    <property type="entry name" value="Sig_transdc_resp-reg_receiver"/>
</dbReference>
<evidence type="ECO:0000313" key="4">
    <source>
        <dbReference type="EMBL" id="BBO91064.1"/>
    </source>
</evidence>
<dbReference type="PANTHER" id="PTHR45228">
    <property type="entry name" value="CYCLIC DI-GMP PHOSPHODIESTERASE TM_0186-RELATED"/>
    <property type="match status" value="1"/>
</dbReference>
<name>A0A5K8AGT4_9BACT</name>
<dbReference type="Pfam" id="PF00072">
    <property type="entry name" value="Response_reg"/>
    <property type="match status" value="1"/>
</dbReference>
<organism evidence="4 5">
    <name type="scientific">Desulfosarcina ovata subsp. ovata</name>
    <dbReference type="NCBI Taxonomy" id="2752305"/>
    <lineage>
        <taxon>Bacteria</taxon>
        <taxon>Pseudomonadati</taxon>
        <taxon>Thermodesulfobacteriota</taxon>
        <taxon>Desulfobacteria</taxon>
        <taxon>Desulfobacterales</taxon>
        <taxon>Desulfosarcinaceae</taxon>
        <taxon>Desulfosarcina</taxon>
    </lineage>
</organism>